<evidence type="ECO:0000313" key="2">
    <source>
        <dbReference type="EMBL" id="TPX45199.1"/>
    </source>
</evidence>
<keyword evidence="3" id="KW-1185">Reference proteome</keyword>
<dbReference type="EMBL" id="QEAN01000158">
    <property type="protein sequence ID" value="TPX45199.1"/>
    <property type="molecule type" value="Genomic_DNA"/>
</dbReference>
<dbReference type="VEuPathDB" id="FungiDB:SeMB42_g04089"/>
<feature type="region of interest" description="Disordered" evidence="1">
    <location>
        <begin position="1"/>
        <end position="22"/>
    </location>
</feature>
<dbReference type="Proteomes" id="UP000317494">
    <property type="component" value="Unassembled WGS sequence"/>
</dbReference>
<feature type="compositionally biased region" description="Polar residues" evidence="1">
    <location>
        <begin position="9"/>
        <end position="20"/>
    </location>
</feature>
<sequence>MAERRSTHQYRSSLQFQPDTPNFLRKLQESDAKRDEIRSKLAELIERPHHEDETPVVAHVDNGISDVEVQHLLSARPHDHTHSTGPQVGQCSSVDGSASSDVSSFGDKKRKIAGIGFSHSPAADTARQQEVPTSSLSSRQSRTRACSHSEKINLASCLFLNTPHSRIWNACIETFRLAGQGNGTSP</sequence>
<evidence type="ECO:0008006" key="4">
    <source>
        <dbReference type="Google" id="ProtNLM"/>
    </source>
</evidence>
<evidence type="ECO:0000313" key="3">
    <source>
        <dbReference type="Proteomes" id="UP000317494"/>
    </source>
</evidence>
<gene>
    <name evidence="2" type="ORF">SeMB42_g04089</name>
</gene>
<dbReference type="AlphaFoldDB" id="A0A507D166"/>
<feature type="compositionally biased region" description="Low complexity" evidence="1">
    <location>
        <begin position="92"/>
        <end position="104"/>
    </location>
</feature>
<accession>A0A507D166</accession>
<proteinExistence type="predicted"/>
<reference evidence="2 3" key="1">
    <citation type="journal article" date="2019" name="Sci. Rep.">
        <title>Comparative genomics of chytrid fungi reveal insights into the obligate biotrophic and pathogenic lifestyle of Synchytrium endobioticum.</title>
        <authorList>
            <person name="van de Vossenberg B.T.L.H."/>
            <person name="Warris S."/>
            <person name="Nguyen H.D.T."/>
            <person name="van Gent-Pelzer M.P.E."/>
            <person name="Joly D.L."/>
            <person name="van de Geest H.C."/>
            <person name="Bonants P.J.M."/>
            <person name="Smith D.S."/>
            <person name="Levesque C.A."/>
            <person name="van der Lee T.A.J."/>
        </authorList>
    </citation>
    <scope>NUCLEOTIDE SEQUENCE [LARGE SCALE GENOMIC DNA]</scope>
    <source>
        <strain evidence="2 3">MB42</strain>
    </source>
</reference>
<comment type="caution">
    <text evidence="2">The sequence shown here is derived from an EMBL/GenBank/DDBJ whole genome shotgun (WGS) entry which is preliminary data.</text>
</comment>
<name>A0A507D166_9FUNG</name>
<evidence type="ECO:0000256" key="1">
    <source>
        <dbReference type="SAM" id="MobiDB-lite"/>
    </source>
</evidence>
<protein>
    <recommendedName>
        <fullName evidence="4">DUF4604 domain-containing protein</fullName>
    </recommendedName>
</protein>
<feature type="compositionally biased region" description="Low complexity" evidence="1">
    <location>
        <begin position="133"/>
        <end position="142"/>
    </location>
</feature>
<organism evidence="2 3">
    <name type="scientific">Synchytrium endobioticum</name>
    <dbReference type="NCBI Taxonomy" id="286115"/>
    <lineage>
        <taxon>Eukaryota</taxon>
        <taxon>Fungi</taxon>
        <taxon>Fungi incertae sedis</taxon>
        <taxon>Chytridiomycota</taxon>
        <taxon>Chytridiomycota incertae sedis</taxon>
        <taxon>Chytridiomycetes</taxon>
        <taxon>Synchytriales</taxon>
        <taxon>Synchytriaceae</taxon>
        <taxon>Synchytrium</taxon>
    </lineage>
</organism>
<feature type="region of interest" description="Disordered" evidence="1">
    <location>
        <begin position="77"/>
        <end position="142"/>
    </location>
</feature>